<gene>
    <name evidence="2" type="ORF">H9850_05015</name>
</gene>
<feature type="compositionally biased region" description="Low complexity" evidence="1">
    <location>
        <begin position="129"/>
        <end position="159"/>
    </location>
</feature>
<protein>
    <submittedName>
        <fullName evidence="2">PadR family transcriptional regulator</fullName>
    </submittedName>
</protein>
<comment type="caution">
    <text evidence="2">The sequence shown here is derived from an EMBL/GenBank/DDBJ whole genome shotgun (WGS) entry which is preliminary data.</text>
</comment>
<dbReference type="AlphaFoldDB" id="A0A9D2B0N0"/>
<evidence type="ECO:0000313" key="2">
    <source>
        <dbReference type="EMBL" id="HIX56815.1"/>
    </source>
</evidence>
<reference evidence="2" key="1">
    <citation type="journal article" date="2021" name="PeerJ">
        <title>Extensive microbial diversity within the chicken gut microbiome revealed by metagenomics and culture.</title>
        <authorList>
            <person name="Gilroy R."/>
            <person name="Ravi A."/>
            <person name="Getino M."/>
            <person name="Pursley I."/>
            <person name="Horton D.L."/>
            <person name="Alikhan N.F."/>
            <person name="Baker D."/>
            <person name="Gharbi K."/>
            <person name="Hall N."/>
            <person name="Watson M."/>
            <person name="Adriaenssens E.M."/>
            <person name="Foster-Nyarko E."/>
            <person name="Jarju S."/>
            <person name="Secka A."/>
            <person name="Antonio M."/>
            <person name="Oren A."/>
            <person name="Chaudhuri R.R."/>
            <person name="La Ragione R."/>
            <person name="Hildebrand F."/>
            <person name="Pallen M.J."/>
        </authorList>
    </citation>
    <scope>NUCLEOTIDE SEQUENCE</scope>
    <source>
        <strain evidence="2">USASDec5-558</strain>
    </source>
</reference>
<dbReference type="EMBL" id="DXEV01000094">
    <property type="protein sequence ID" value="HIX56815.1"/>
    <property type="molecule type" value="Genomic_DNA"/>
</dbReference>
<feature type="region of interest" description="Disordered" evidence="1">
    <location>
        <begin position="190"/>
        <end position="252"/>
    </location>
</feature>
<reference evidence="2" key="2">
    <citation type="submission" date="2021-04" db="EMBL/GenBank/DDBJ databases">
        <authorList>
            <person name="Gilroy R."/>
        </authorList>
    </citation>
    <scope>NUCLEOTIDE SEQUENCE</scope>
    <source>
        <strain evidence="2">USASDec5-558</strain>
    </source>
</reference>
<feature type="compositionally biased region" description="Basic and acidic residues" evidence="1">
    <location>
        <begin position="10"/>
        <end position="20"/>
    </location>
</feature>
<feature type="region of interest" description="Disordered" evidence="1">
    <location>
        <begin position="115"/>
        <end position="170"/>
    </location>
</feature>
<name>A0A9D2B0N0_9GAMM</name>
<evidence type="ECO:0000256" key="1">
    <source>
        <dbReference type="SAM" id="MobiDB-lite"/>
    </source>
</evidence>
<feature type="region of interest" description="Disordered" evidence="1">
    <location>
        <begin position="1"/>
        <end position="25"/>
    </location>
</feature>
<organism evidence="2 3">
    <name type="scientific">Candidatus Anaerobiospirillum pullistercoris</name>
    <dbReference type="NCBI Taxonomy" id="2838452"/>
    <lineage>
        <taxon>Bacteria</taxon>
        <taxon>Pseudomonadati</taxon>
        <taxon>Pseudomonadota</taxon>
        <taxon>Gammaproteobacteria</taxon>
        <taxon>Aeromonadales</taxon>
        <taxon>Succinivibrionaceae</taxon>
        <taxon>Anaerobiospirillum</taxon>
    </lineage>
</organism>
<accession>A0A9D2B0N0</accession>
<feature type="compositionally biased region" description="Low complexity" evidence="1">
    <location>
        <begin position="195"/>
        <end position="243"/>
    </location>
</feature>
<dbReference type="Proteomes" id="UP000886829">
    <property type="component" value="Unassembled WGS sequence"/>
</dbReference>
<evidence type="ECO:0000313" key="3">
    <source>
        <dbReference type="Proteomes" id="UP000886829"/>
    </source>
</evidence>
<proteinExistence type="predicted"/>
<sequence>MSKTATAHTAKGEGQKEQKAPSRNLNPLKFMDFAPSELKLFSRLVVLTKDGTQPCVYTNKQAVADLKITEATLRDAFKRLQAKGYITAEHTTTAFGANTRVVKLTQTGLDRLLSANEVQRPEGDSDPVTNPTTNPAITPTNNPTTNPTNTPTSTPTNTPTNPPLENGLNMPLNEALRSMTVRVRSMINEFEQRSHSPSNSSLSSSGPSGSDQLANEQEAQAQEGQAQGKQEQVAQTAQAGQAQDWSSSDKEGTTRFDFADKLKSLGLEVSVINGKPSDLRYDFTWLQGRLSSNAKHDYKGVCQFAMKDGAIGIPYEWIHRFAEFVIVNEMANHSDQLFKAPESCDKYNKELVTEFFARNQSGILFTVIGSRWGAEWGPYFTEVDSIDEFSGQIEHDIYDVYWAGKEFVKQALYNFNLGDRSNPVKYLTRAVLYEVRNILRDPAAYQKAVKAVASEFFFNCRAQRWINSLHCGGEEYLRCYYPVSDYDMHRMLYEPARGQKIKMRFTYPYMLVRKWFTVFRASGYEDGGGDWSDDKSRKLLYAIGHDEFNRTQWEECVKVFGAEYPFLTKLEFENV</sequence>